<feature type="transmembrane region" description="Helical" evidence="1">
    <location>
        <begin position="12"/>
        <end position="35"/>
    </location>
</feature>
<keyword evidence="1" id="KW-0472">Membrane</keyword>
<dbReference type="RefSeq" id="WP_068008757.1">
    <property type="nucleotide sequence ID" value="NZ_FOFM01000021.1"/>
</dbReference>
<protein>
    <recommendedName>
        <fullName evidence="4">DUF2798 domain-containing protein</fullName>
    </recommendedName>
</protein>
<evidence type="ECO:0000313" key="2">
    <source>
        <dbReference type="EMBL" id="KZL16183.1"/>
    </source>
</evidence>
<evidence type="ECO:0008006" key="4">
    <source>
        <dbReference type="Google" id="ProtNLM"/>
    </source>
</evidence>
<feature type="transmembrane region" description="Helical" evidence="1">
    <location>
        <begin position="47"/>
        <end position="69"/>
    </location>
</feature>
<keyword evidence="1" id="KW-0812">Transmembrane</keyword>
<dbReference type="Proteomes" id="UP000076577">
    <property type="component" value="Unassembled WGS sequence"/>
</dbReference>
<organism evidence="2 3">
    <name type="scientific">Pseudovibrio axinellae</name>
    <dbReference type="NCBI Taxonomy" id="989403"/>
    <lineage>
        <taxon>Bacteria</taxon>
        <taxon>Pseudomonadati</taxon>
        <taxon>Pseudomonadota</taxon>
        <taxon>Alphaproteobacteria</taxon>
        <taxon>Hyphomicrobiales</taxon>
        <taxon>Stappiaceae</taxon>
        <taxon>Pseudovibrio</taxon>
    </lineage>
</organism>
<proteinExistence type="predicted"/>
<keyword evidence="1" id="KW-1133">Transmembrane helix</keyword>
<evidence type="ECO:0000313" key="3">
    <source>
        <dbReference type="Proteomes" id="UP000076577"/>
    </source>
</evidence>
<dbReference type="AlphaFoldDB" id="A0A165W8E8"/>
<evidence type="ECO:0000256" key="1">
    <source>
        <dbReference type="SAM" id="Phobius"/>
    </source>
</evidence>
<comment type="caution">
    <text evidence="2">The sequence shown here is derived from an EMBL/GenBank/DDBJ whole genome shotgun (WGS) entry which is preliminary data.</text>
</comment>
<reference evidence="2 3" key="1">
    <citation type="journal article" date="2016" name="Front. Microbiol.">
        <title>Comparative Genomic Analysis Reveals a Diverse Repertoire of Genes Involved in Prokaryote-Eukaryote Interactions within the Pseudovibrio Genus.</title>
        <authorList>
            <person name="Romano S."/>
            <person name="Fernandez-Guerra A."/>
            <person name="Reen F.J."/>
            <person name="Glockner F.O."/>
            <person name="Crowley S.P."/>
            <person name="O'Sullivan O."/>
            <person name="Cotter P.D."/>
            <person name="Adams C."/>
            <person name="Dobson A.D."/>
            <person name="O'Gara F."/>
        </authorList>
    </citation>
    <scope>NUCLEOTIDE SEQUENCE [LARGE SCALE GENOMIC DNA]</scope>
    <source>
        <strain evidence="2 3">Ad2</strain>
    </source>
</reference>
<sequence length="89" mass="10011">MNVSPRTYGYLLRICISFFMSMLMSFSMLVVNLGFVADFMFLWFKSFSIAFALAVVISAFVFPLVAALLSKFVNVCEKTGRYSESAESC</sequence>
<gene>
    <name evidence="2" type="ORF">PsAD2_03486</name>
</gene>
<dbReference type="PATRIC" id="fig|989403.3.peg.3757"/>
<dbReference type="InterPro" id="IPR021529">
    <property type="entry name" value="DUF2798"/>
</dbReference>
<dbReference type="EMBL" id="LMCB01000052">
    <property type="protein sequence ID" value="KZL16183.1"/>
    <property type="molecule type" value="Genomic_DNA"/>
</dbReference>
<keyword evidence="3" id="KW-1185">Reference proteome</keyword>
<accession>A0A165W8E8</accession>
<dbReference type="OrthoDB" id="8481133at2"/>
<name>A0A165W8E8_9HYPH</name>
<dbReference type="Pfam" id="PF11391">
    <property type="entry name" value="DUF2798"/>
    <property type="match status" value="1"/>
</dbReference>